<dbReference type="EMBL" id="PUFO01000043">
    <property type="protein sequence ID" value="TDG78370.1"/>
    <property type="molecule type" value="Genomic_DNA"/>
</dbReference>
<evidence type="ECO:0000313" key="2">
    <source>
        <dbReference type="EMBL" id="TDG78370.1"/>
    </source>
</evidence>
<keyword evidence="1" id="KW-0175">Coiled coil</keyword>
<comment type="caution">
    <text evidence="2">The sequence shown here is derived from an EMBL/GenBank/DDBJ whole genome shotgun (WGS) entry which is preliminary data.</text>
</comment>
<dbReference type="Proteomes" id="UP000294854">
    <property type="component" value="Unassembled WGS sequence"/>
</dbReference>
<feature type="coiled-coil region" evidence="1">
    <location>
        <begin position="12"/>
        <end position="39"/>
    </location>
</feature>
<reference evidence="2 3" key="1">
    <citation type="journal article" date="2019" name="Appl. Microbiol. Biotechnol.">
        <title>Uncovering carbohydrate metabolism through a genotype-phenotype association study of 56 lactic acid bacteria genomes.</title>
        <authorList>
            <person name="Buron-Moles G."/>
            <person name="Chailyan A."/>
            <person name="Dolejs I."/>
            <person name="Forster J."/>
            <person name="Miks M.H."/>
        </authorList>
    </citation>
    <scope>NUCLEOTIDE SEQUENCE [LARGE SCALE GENOMIC DNA]</scope>
    <source>
        <strain evidence="2 3">ATCC 49373</strain>
    </source>
</reference>
<keyword evidence="3" id="KW-1185">Reference proteome</keyword>
<dbReference type="RefSeq" id="WP_010619076.1">
    <property type="nucleotide sequence ID" value="NZ_PUFO01000043.1"/>
</dbReference>
<accession>A0A4R5NPH3</accession>
<gene>
    <name evidence="2" type="ORF">C5L31_000121</name>
</gene>
<name>A0A4R5NPH3_9LACO</name>
<dbReference type="AlphaFoldDB" id="A0A4R5NPH3"/>
<sequence length="49" mass="5968">MRYKTDINQELVDQYGSNLQEYSDELEEIETKMQKIYQHLNEDSEIKRA</sequence>
<dbReference type="Gene3D" id="1.10.287.860">
    <property type="entry name" value="Nucleotidyltransferase"/>
    <property type="match status" value="1"/>
</dbReference>
<dbReference type="STRING" id="1122149.FD44_GL000951"/>
<protein>
    <submittedName>
        <fullName evidence="2">Uncharacterized protein</fullName>
    </submittedName>
</protein>
<organism evidence="2 3">
    <name type="scientific">Secundilactobacillus malefermentans</name>
    <dbReference type="NCBI Taxonomy" id="176292"/>
    <lineage>
        <taxon>Bacteria</taxon>
        <taxon>Bacillati</taxon>
        <taxon>Bacillota</taxon>
        <taxon>Bacilli</taxon>
        <taxon>Lactobacillales</taxon>
        <taxon>Lactobacillaceae</taxon>
        <taxon>Secundilactobacillus</taxon>
    </lineage>
</organism>
<evidence type="ECO:0000256" key="1">
    <source>
        <dbReference type="SAM" id="Coils"/>
    </source>
</evidence>
<evidence type="ECO:0000313" key="3">
    <source>
        <dbReference type="Proteomes" id="UP000294854"/>
    </source>
</evidence>
<proteinExistence type="predicted"/>